<comment type="similarity">
    <text evidence="1">Belongs to the YciI family.</text>
</comment>
<evidence type="ECO:0000313" key="3">
    <source>
        <dbReference type="EMBL" id="KAB1982892.1"/>
    </source>
</evidence>
<name>A0A7J5D8P9_9ACTN</name>
<proteinExistence type="inferred from homology"/>
<gene>
    <name evidence="3" type="ORF">F8144_30120</name>
</gene>
<accession>A0A7J5D8P9</accession>
<evidence type="ECO:0000313" key="4">
    <source>
        <dbReference type="Proteomes" id="UP000442990"/>
    </source>
</evidence>
<sequence>MFVVLLRFSGNKAAAAQHMAGHQEWIKRGLDDGVFLLVGSIQPGLGGAVLAHNTSPEELHKRVDEDPFVAQDVVTAEIIEIAPGMADERLSFLL</sequence>
<dbReference type="EMBL" id="WBKG01000030">
    <property type="protein sequence ID" value="KAB1982892.1"/>
    <property type="molecule type" value="Genomic_DNA"/>
</dbReference>
<protein>
    <recommendedName>
        <fullName evidence="2">YCII-related domain-containing protein</fullName>
    </recommendedName>
</protein>
<comment type="caution">
    <text evidence="3">The sequence shown here is derived from an EMBL/GenBank/DDBJ whole genome shotgun (WGS) entry which is preliminary data.</text>
</comment>
<dbReference type="AlphaFoldDB" id="A0A7J5D8P9"/>
<feature type="domain" description="YCII-related" evidence="2">
    <location>
        <begin position="2"/>
        <end position="77"/>
    </location>
</feature>
<dbReference type="SUPFAM" id="SSF54909">
    <property type="entry name" value="Dimeric alpha+beta barrel"/>
    <property type="match status" value="1"/>
</dbReference>
<dbReference type="InterPro" id="IPR005545">
    <property type="entry name" value="YCII"/>
</dbReference>
<keyword evidence="4" id="KW-1185">Reference proteome</keyword>
<dbReference type="Pfam" id="PF03795">
    <property type="entry name" value="YCII"/>
    <property type="match status" value="1"/>
</dbReference>
<evidence type="ECO:0000256" key="1">
    <source>
        <dbReference type="ARBA" id="ARBA00007689"/>
    </source>
</evidence>
<organism evidence="3 4">
    <name type="scientific">Streptomyces triticiradicis</name>
    <dbReference type="NCBI Taxonomy" id="2651189"/>
    <lineage>
        <taxon>Bacteria</taxon>
        <taxon>Bacillati</taxon>
        <taxon>Actinomycetota</taxon>
        <taxon>Actinomycetes</taxon>
        <taxon>Kitasatosporales</taxon>
        <taxon>Streptomycetaceae</taxon>
        <taxon>Streptomyces</taxon>
    </lineage>
</organism>
<dbReference type="InterPro" id="IPR011008">
    <property type="entry name" value="Dimeric_a/b-barrel"/>
</dbReference>
<dbReference type="PANTHER" id="PTHR37828">
    <property type="entry name" value="GSR2449 PROTEIN"/>
    <property type="match status" value="1"/>
</dbReference>
<evidence type="ECO:0000259" key="2">
    <source>
        <dbReference type="Pfam" id="PF03795"/>
    </source>
</evidence>
<reference evidence="3 4" key="1">
    <citation type="submission" date="2019-09" db="EMBL/GenBank/DDBJ databases">
        <title>Isolation and identification of active actinomycetes.</title>
        <authorList>
            <person name="Yu Z."/>
            <person name="Han C."/>
            <person name="Yu B."/>
        </authorList>
    </citation>
    <scope>NUCLEOTIDE SEQUENCE [LARGE SCALE GENOMIC DNA]</scope>
    <source>
        <strain evidence="3 4">NEAU-H2</strain>
    </source>
</reference>
<dbReference type="Proteomes" id="UP000442990">
    <property type="component" value="Unassembled WGS sequence"/>
</dbReference>
<dbReference type="Gene3D" id="3.30.70.1060">
    <property type="entry name" value="Dimeric alpha+beta barrel"/>
    <property type="match status" value="1"/>
</dbReference>
<dbReference type="PANTHER" id="PTHR37828:SF1">
    <property type="entry name" value="YCII-RELATED DOMAIN-CONTAINING PROTEIN"/>
    <property type="match status" value="1"/>
</dbReference>